<dbReference type="InterPro" id="IPR009959">
    <property type="entry name" value="Cyclase_SnoaL-like"/>
</dbReference>
<dbReference type="Proteomes" id="UP001500902">
    <property type="component" value="Unassembled WGS sequence"/>
</dbReference>
<keyword evidence="2" id="KW-1185">Reference proteome</keyword>
<evidence type="ECO:0000313" key="1">
    <source>
        <dbReference type="EMBL" id="GAA3647218.1"/>
    </source>
</evidence>
<evidence type="ECO:0000313" key="2">
    <source>
        <dbReference type="Proteomes" id="UP001500902"/>
    </source>
</evidence>
<dbReference type="EMBL" id="BAAAZP010000009">
    <property type="protein sequence ID" value="GAA3647218.1"/>
    <property type="molecule type" value="Genomic_DNA"/>
</dbReference>
<protein>
    <recommendedName>
        <fullName evidence="3">SnoaL-like polyketide cyclase</fullName>
    </recommendedName>
</protein>
<evidence type="ECO:0008006" key="3">
    <source>
        <dbReference type="Google" id="ProtNLM"/>
    </source>
</evidence>
<gene>
    <name evidence="1" type="ORF">GCM10022224_007550</name>
</gene>
<accession>A0ABP7B2I7</accession>
<dbReference type="SUPFAM" id="SSF54427">
    <property type="entry name" value="NTF2-like"/>
    <property type="match status" value="1"/>
</dbReference>
<comment type="caution">
    <text evidence="1">The sequence shown here is derived from an EMBL/GenBank/DDBJ whole genome shotgun (WGS) entry which is preliminary data.</text>
</comment>
<dbReference type="Pfam" id="PF07366">
    <property type="entry name" value="SnoaL"/>
    <property type="match status" value="1"/>
</dbReference>
<reference evidence="2" key="1">
    <citation type="journal article" date="2019" name="Int. J. Syst. Evol. Microbiol.">
        <title>The Global Catalogue of Microorganisms (GCM) 10K type strain sequencing project: providing services to taxonomists for standard genome sequencing and annotation.</title>
        <authorList>
            <consortium name="The Broad Institute Genomics Platform"/>
            <consortium name="The Broad Institute Genome Sequencing Center for Infectious Disease"/>
            <person name="Wu L."/>
            <person name="Ma J."/>
        </authorList>
    </citation>
    <scope>NUCLEOTIDE SEQUENCE [LARGE SCALE GENOMIC DNA]</scope>
    <source>
        <strain evidence="2">JCM 16904</strain>
    </source>
</reference>
<organism evidence="1 2">
    <name type="scientific">Nonomuraea antimicrobica</name>
    <dbReference type="NCBI Taxonomy" id="561173"/>
    <lineage>
        <taxon>Bacteria</taxon>
        <taxon>Bacillati</taxon>
        <taxon>Actinomycetota</taxon>
        <taxon>Actinomycetes</taxon>
        <taxon>Streptosporangiales</taxon>
        <taxon>Streptosporangiaceae</taxon>
        <taxon>Nonomuraea</taxon>
    </lineage>
</organism>
<dbReference type="Gene3D" id="3.10.450.50">
    <property type="match status" value="1"/>
</dbReference>
<proteinExistence type="predicted"/>
<dbReference type="InterPro" id="IPR032710">
    <property type="entry name" value="NTF2-like_dom_sf"/>
</dbReference>
<name>A0ABP7B2I7_9ACTN</name>
<dbReference type="RefSeq" id="WP_344872960.1">
    <property type="nucleotide sequence ID" value="NZ_BAAAZP010000009.1"/>
</dbReference>
<sequence>MSVYWDLKHRLGVAVNDHDLRKVLDCYQPDAVYVTPAGIAEGHEQIAWLHNQFLRGFPDFHMTAWFELGDCDNPTVTEWTYTGTHLGPFLLPDGQEIAATGRRIAIRATCNAHVTDGRISSHREYYDQLELYSQLGYGLVERGRLPA</sequence>